<dbReference type="SUPFAM" id="SSF48208">
    <property type="entry name" value="Six-hairpin glycosidases"/>
    <property type="match status" value="1"/>
</dbReference>
<dbReference type="Pfam" id="PF00759">
    <property type="entry name" value="Glyco_hydro_9"/>
    <property type="match status" value="1"/>
</dbReference>
<dbReference type="EC" id="3.2.1.4" evidence="3"/>
<evidence type="ECO:0000256" key="1">
    <source>
        <dbReference type="ARBA" id="ARBA00000966"/>
    </source>
</evidence>
<keyword evidence="6" id="KW-0119">Carbohydrate metabolism</keyword>
<comment type="similarity">
    <text evidence="2">Belongs to the glycosyl hydrolase 9 (cellulase E) family.</text>
</comment>
<evidence type="ECO:0000256" key="7">
    <source>
        <dbReference type="ARBA" id="ARBA00023295"/>
    </source>
</evidence>
<comment type="caution">
    <text evidence="10">The sequence shown here is derived from an EMBL/GenBank/DDBJ whole genome shotgun (WGS) entry which is preliminary data.</text>
</comment>
<evidence type="ECO:0000256" key="2">
    <source>
        <dbReference type="ARBA" id="ARBA00007072"/>
    </source>
</evidence>
<sequence>MAFTTTMLAWSVIEFGNYMPPAELRNALVAIRWSTDYLLKTVSQPNRIFVQVGDPILDHNCWERPEDVDTARTVYTVDAPNPSSDVAGETVVALAASSLAFRSSDPGYAETLLHTATRVFNFADSYRGAYSDNANIRDGVCPFYCDFDGYRDEHLWGAAWLRRPSQDDSYLNYIQNNGKSLGGVDDNINEFGWDNKHADLNVLVSKEVMDGNMCSLQSYKASADSFMCTLIPESSYSFNHFPLACLRQLYLEKSGQTVNCGSISASPAMLGGVAKRQVDYILGDNPKGMSYMVGYSDYFPQYIQHCGSSLPSIKDLIACNLHGGFLLF</sequence>
<keyword evidence="4" id="KW-0378">Hydrolase</keyword>
<evidence type="ECO:0000256" key="4">
    <source>
        <dbReference type="ARBA" id="ARBA00022801"/>
    </source>
</evidence>
<dbReference type="AlphaFoldDB" id="A0ABD2ZNT3"/>
<gene>
    <name evidence="10" type="ORF">ACH5RR_019138</name>
</gene>
<keyword evidence="5" id="KW-0136">Cellulose degradation</keyword>
<comment type="catalytic activity">
    <reaction evidence="1">
        <text>Endohydrolysis of (1-&gt;4)-beta-D-glucosidic linkages in cellulose, lichenin and cereal beta-D-glucans.</text>
        <dbReference type="EC" id="3.2.1.4"/>
    </reaction>
</comment>
<dbReference type="GO" id="GO:0008810">
    <property type="term" value="F:cellulase activity"/>
    <property type="evidence" value="ECO:0007669"/>
    <property type="project" value="UniProtKB-EC"/>
</dbReference>
<proteinExistence type="inferred from homology"/>
<keyword evidence="8" id="KW-0624">Polysaccharide degradation</keyword>
<dbReference type="Gene3D" id="1.50.10.10">
    <property type="match status" value="1"/>
</dbReference>
<evidence type="ECO:0000313" key="10">
    <source>
        <dbReference type="EMBL" id="KAL3520989.1"/>
    </source>
</evidence>
<accession>A0ABD2ZNT3</accession>
<dbReference type="GO" id="GO:0030245">
    <property type="term" value="P:cellulose catabolic process"/>
    <property type="evidence" value="ECO:0007669"/>
    <property type="project" value="UniProtKB-KW"/>
</dbReference>
<reference evidence="10 11" key="1">
    <citation type="submission" date="2024-11" db="EMBL/GenBank/DDBJ databases">
        <title>A near-complete genome assembly of Cinchona calisaya.</title>
        <authorList>
            <person name="Lian D.C."/>
            <person name="Zhao X.W."/>
            <person name="Wei L."/>
        </authorList>
    </citation>
    <scope>NUCLEOTIDE SEQUENCE [LARGE SCALE GENOMIC DNA]</scope>
    <source>
        <tissue evidence="10">Nenye</tissue>
    </source>
</reference>
<keyword evidence="11" id="KW-1185">Reference proteome</keyword>
<dbReference type="EMBL" id="JBJUIK010000008">
    <property type="protein sequence ID" value="KAL3520989.1"/>
    <property type="molecule type" value="Genomic_DNA"/>
</dbReference>
<dbReference type="InterPro" id="IPR012341">
    <property type="entry name" value="6hp_glycosidase-like_sf"/>
</dbReference>
<name>A0ABD2ZNT3_9GENT</name>
<dbReference type="PANTHER" id="PTHR22298">
    <property type="entry name" value="ENDO-1,4-BETA-GLUCANASE"/>
    <property type="match status" value="1"/>
</dbReference>
<dbReference type="InterPro" id="IPR001701">
    <property type="entry name" value="Glyco_hydro_9"/>
</dbReference>
<evidence type="ECO:0000256" key="5">
    <source>
        <dbReference type="ARBA" id="ARBA00023001"/>
    </source>
</evidence>
<keyword evidence="7" id="KW-0326">Glycosidase</keyword>
<evidence type="ECO:0000259" key="9">
    <source>
        <dbReference type="Pfam" id="PF00759"/>
    </source>
</evidence>
<dbReference type="InterPro" id="IPR008928">
    <property type="entry name" value="6-hairpin_glycosidase_sf"/>
</dbReference>
<dbReference type="Proteomes" id="UP001630127">
    <property type="component" value="Unassembled WGS sequence"/>
</dbReference>
<evidence type="ECO:0000256" key="3">
    <source>
        <dbReference type="ARBA" id="ARBA00012601"/>
    </source>
</evidence>
<evidence type="ECO:0000313" key="11">
    <source>
        <dbReference type="Proteomes" id="UP001630127"/>
    </source>
</evidence>
<evidence type="ECO:0000256" key="6">
    <source>
        <dbReference type="ARBA" id="ARBA00023277"/>
    </source>
</evidence>
<feature type="domain" description="Glycoside hydrolase family 9" evidence="9">
    <location>
        <begin position="1"/>
        <end position="315"/>
    </location>
</feature>
<evidence type="ECO:0000256" key="8">
    <source>
        <dbReference type="ARBA" id="ARBA00023326"/>
    </source>
</evidence>
<protein>
    <recommendedName>
        <fullName evidence="3">cellulase</fullName>
        <ecNumber evidence="3">3.2.1.4</ecNumber>
    </recommendedName>
</protein>
<organism evidence="10 11">
    <name type="scientific">Cinchona calisaya</name>
    <dbReference type="NCBI Taxonomy" id="153742"/>
    <lineage>
        <taxon>Eukaryota</taxon>
        <taxon>Viridiplantae</taxon>
        <taxon>Streptophyta</taxon>
        <taxon>Embryophyta</taxon>
        <taxon>Tracheophyta</taxon>
        <taxon>Spermatophyta</taxon>
        <taxon>Magnoliopsida</taxon>
        <taxon>eudicotyledons</taxon>
        <taxon>Gunneridae</taxon>
        <taxon>Pentapetalae</taxon>
        <taxon>asterids</taxon>
        <taxon>lamiids</taxon>
        <taxon>Gentianales</taxon>
        <taxon>Rubiaceae</taxon>
        <taxon>Cinchonoideae</taxon>
        <taxon>Cinchoneae</taxon>
        <taxon>Cinchona</taxon>
    </lineage>
</organism>